<dbReference type="Proteomes" id="UP000001502">
    <property type="component" value="Chromosome"/>
</dbReference>
<organism evidence="1 2">
    <name type="scientific">Streptococcus parasanguinis (strain ATCC 15912 / DSM 6778 / CIP 104372 / LMG 14537)</name>
    <dbReference type="NCBI Taxonomy" id="760570"/>
    <lineage>
        <taxon>Bacteria</taxon>
        <taxon>Bacillati</taxon>
        <taxon>Bacillota</taxon>
        <taxon>Bacilli</taxon>
        <taxon>Lactobacillales</taxon>
        <taxon>Streptococcaceae</taxon>
        <taxon>Streptococcus</taxon>
    </lineage>
</organism>
<dbReference type="AlphaFoldDB" id="F8DIY2"/>
<protein>
    <submittedName>
        <fullName evidence="1">Uncharacterized protein</fullName>
    </submittedName>
</protein>
<sequence>MESPSFFGGRSKQLIAVEARIHIGSSFFYAFLSNPLIQAENIRNNDSIKEIL</sequence>
<evidence type="ECO:0000313" key="1">
    <source>
        <dbReference type="EMBL" id="AEH55925.1"/>
    </source>
</evidence>
<reference evidence="2" key="1">
    <citation type="submission" date="2011-06" db="EMBL/GenBank/DDBJ databases">
        <title>Complete sequence of Streptococcus parasanguinis strain ATCC 15912.</title>
        <authorList>
            <person name="Muzny D."/>
            <person name="Qin X."/>
            <person name="Buhay C."/>
            <person name="Dugan-Rocha S."/>
            <person name="Ding Y."/>
            <person name="Chen G."/>
            <person name="Hawes A."/>
            <person name="Holder M."/>
            <person name="Jhangiani S."/>
            <person name="Johnson A."/>
            <person name="Khan Z."/>
            <person name="Li Z."/>
            <person name="Liu W."/>
            <person name="Liu X."/>
            <person name="Perez L."/>
            <person name="Shen H."/>
            <person name="Wang Q."/>
            <person name="Watt J."/>
            <person name="Xi L."/>
            <person name="Xin Y."/>
            <person name="Zhou J."/>
            <person name="Deng J."/>
            <person name="Jiang H."/>
            <person name="Liu Y."/>
            <person name="Qu J."/>
            <person name="Song X.-Z."/>
            <person name="Zhang L."/>
            <person name="Villasana D."/>
            <person name="Johnson A."/>
            <person name="Liu J."/>
            <person name="Liyanage D."/>
            <person name="Lorensuhewa L."/>
            <person name="Robinson T."/>
            <person name="Song A."/>
            <person name="Song B.-B."/>
            <person name="Dinh H."/>
            <person name="Thornton R."/>
            <person name="Coyle M."/>
            <person name="Francisco L."/>
            <person name="Jackson L."/>
            <person name="Javaid M."/>
            <person name="Korchina V."/>
            <person name="Kovar C."/>
            <person name="Mata R."/>
            <person name="Mathew T."/>
            <person name="Ngo R."/>
            <person name="Nguyen L."/>
            <person name="Nguyen N."/>
            <person name="Okwuonu G."/>
            <person name="Ongeri F."/>
            <person name="Pham C."/>
            <person name="Simmons D."/>
            <person name="Wilczek-Boney K."/>
            <person name="Hale W."/>
            <person name="Jakkamsetti A."/>
            <person name="Pham P."/>
            <person name="Ruth R."/>
            <person name="San Lucas F."/>
            <person name="Warren J."/>
            <person name="Zhang J."/>
            <person name="Zhao Z."/>
            <person name="Zhou C."/>
            <person name="Zhu D."/>
            <person name="Lee S."/>
            <person name="Bess C."/>
            <person name="Blankenburg K."/>
            <person name="Forbes L."/>
            <person name="Fu Q."/>
            <person name="Gubbala S."/>
            <person name="Hirani K."/>
            <person name="Jayaseelan J.C."/>
            <person name="Lara F."/>
            <person name="Munidasa M."/>
            <person name="Palculict T."/>
            <person name="Patil S."/>
            <person name="Pu L.-L."/>
            <person name="Saada N."/>
            <person name="Tang L."/>
            <person name="Weissenberger G."/>
            <person name="Zhu Y."/>
            <person name="Hemphill L."/>
            <person name="Shang Y."/>
            <person name="Youmans B."/>
            <person name="Ayvaz T."/>
            <person name="Ross M."/>
            <person name="Santibanez J."/>
            <person name="Aqrawi P."/>
            <person name="Gross S."/>
            <person name="Joshi V."/>
            <person name="Fowler G."/>
            <person name="Nazareth L."/>
            <person name="Reid J."/>
            <person name="Worley K."/>
            <person name="Petrosino J."/>
            <person name="Highlander S."/>
            <person name="Gibbs R."/>
        </authorList>
    </citation>
    <scope>NUCLEOTIDE SEQUENCE [LARGE SCALE GENOMIC DNA]</scope>
    <source>
        <strain evidence="2">ATCC 15912 / DSM 6778 / CIP 104372 / LMG 14537</strain>
    </source>
</reference>
<dbReference type="EMBL" id="CP002843">
    <property type="protein sequence ID" value="AEH55925.1"/>
    <property type="molecule type" value="Genomic_DNA"/>
</dbReference>
<dbReference type="HOGENOM" id="CLU_3085164_0_0_9"/>
<evidence type="ECO:0000313" key="2">
    <source>
        <dbReference type="Proteomes" id="UP000001502"/>
    </source>
</evidence>
<proteinExistence type="predicted"/>
<dbReference type="KEGG" id="scp:HMPREF0833_10894"/>
<accession>F8DIY2</accession>
<gene>
    <name evidence="1" type="ordered locus">HMPREF0833_10894</name>
</gene>
<name>F8DIY2_STREP</name>